<evidence type="ECO:0000313" key="3">
    <source>
        <dbReference type="EMBL" id="MBC5784937.1"/>
    </source>
</evidence>
<gene>
    <name evidence="3" type="ORF">H8N03_18465</name>
</gene>
<organism evidence="3 4">
    <name type="scientific">Ramlibacter cellulosilyticus</name>
    <dbReference type="NCBI Taxonomy" id="2764187"/>
    <lineage>
        <taxon>Bacteria</taxon>
        <taxon>Pseudomonadati</taxon>
        <taxon>Pseudomonadota</taxon>
        <taxon>Betaproteobacteria</taxon>
        <taxon>Burkholderiales</taxon>
        <taxon>Comamonadaceae</taxon>
        <taxon>Ramlibacter</taxon>
    </lineage>
</organism>
<accession>A0A923MSC7</accession>
<reference evidence="3" key="1">
    <citation type="submission" date="2020-08" db="EMBL/GenBank/DDBJ databases">
        <title>Ramlibacter sp. USB13 16S ribosomal RNA gene genome sequencing and assembly.</title>
        <authorList>
            <person name="Kang M."/>
        </authorList>
    </citation>
    <scope>NUCLEOTIDE SEQUENCE</scope>
    <source>
        <strain evidence="3">USB13</strain>
    </source>
</reference>
<name>A0A923MSC7_9BURK</name>
<keyword evidence="4" id="KW-1185">Reference proteome</keyword>
<dbReference type="EMBL" id="JACORT010000008">
    <property type="protein sequence ID" value="MBC5784937.1"/>
    <property type="molecule type" value="Genomic_DNA"/>
</dbReference>
<evidence type="ECO:0000256" key="1">
    <source>
        <dbReference type="SAM" id="MobiDB-lite"/>
    </source>
</evidence>
<sequence length="314" mass="33023">MDKQWRSAALFAAGAMAAALAVTAYVKWSSPGAPPEARGFHVAAAPPAPAEPVPIVAQPVTLASSCPAQALANASDDADGRFTLEPVLANANHADASAFLAVAKEATGEGRLRDAEVALLAACHIAEKSSGPASTPLADVKSQLGQHYVLLAAREDLEATREGLLQRASTLFSQSAGTYATALGRNASKTRLAEQRLAALQAPETLHAALRTAAPLNETTARVQEPSTATMGAAPTAAPRRGSAPELVRSDPELAQLEHDIERLRAQAASVTRDRGGMQQRDAQALAQRDARCQDKACLLQWYAQRRAQLLDEF</sequence>
<dbReference type="AlphaFoldDB" id="A0A923MSC7"/>
<feature type="chain" id="PRO_5037665951" evidence="2">
    <location>
        <begin position="25"/>
        <end position="314"/>
    </location>
</feature>
<comment type="caution">
    <text evidence="3">The sequence shown here is derived from an EMBL/GenBank/DDBJ whole genome shotgun (WGS) entry which is preliminary data.</text>
</comment>
<proteinExistence type="predicted"/>
<evidence type="ECO:0000313" key="4">
    <source>
        <dbReference type="Proteomes" id="UP000608513"/>
    </source>
</evidence>
<evidence type="ECO:0000256" key="2">
    <source>
        <dbReference type="SAM" id="SignalP"/>
    </source>
</evidence>
<dbReference type="RefSeq" id="WP_187077675.1">
    <property type="nucleotide sequence ID" value="NZ_JACORT010000008.1"/>
</dbReference>
<feature type="region of interest" description="Disordered" evidence="1">
    <location>
        <begin position="220"/>
        <end position="247"/>
    </location>
</feature>
<keyword evidence="2" id="KW-0732">Signal</keyword>
<feature type="compositionally biased region" description="Low complexity" evidence="1">
    <location>
        <begin position="226"/>
        <end position="245"/>
    </location>
</feature>
<dbReference type="Proteomes" id="UP000608513">
    <property type="component" value="Unassembled WGS sequence"/>
</dbReference>
<feature type="signal peptide" evidence="2">
    <location>
        <begin position="1"/>
        <end position="24"/>
    </location>
</feature>
<protein>
    <submittedName>
        <fullName evidence="3">Uncharacterized protein</fullName>
    </submittedName>
</protein>